<dbReference type="Proteomes" id="UP001595710">
    <property type="component" value="Unassembled WGS sequence"/>
</dbReference>
<comment type="caution">
    <text evidence="1">The sequence shown here is derived from an EMBL/GenBank/DDBJ whole genome shotgun (WGS) entry which is preliminary data.</text>
</comment>
<name>A0ABV7WU62_9GAMM</name>
<dbReference type="EMBL" id="JBHRYN010000013">
    <property type="protein sequence ID" value="MFC3702517.1"/>
    <property type="molecule type" value="Genomic_DNA"/>
</dbReference>
<evidence type="ECO:0000313" key="2">
    <source>
        <dbReference type="Proteomes" id="UP001595710"/>
    </source>
</evidence>
<dbReference type="PANTHER" id="PTHR11005">
    <property type="entry name" value="LYSOSOMAL ACID LIPASE-RELATED"/>
    <property type="match status" value="1"/>
</dbReference>
<keyword evidence="1" id="KW-0378">Hydrolase</keyword>
<proteinExistence type="predicted"/>
<reference evidence="2" key="1">
    <citation type="journal article" date="2019" name="Int. J. Syst. Evol. Microbiol.">
        <title>The Global Catalogue of Microorganisms (GCM) 10K type strain sequencing project: providing services to taxonomists for standard genome sequencing and annotation.</title>
        <authorList>
            <consortium name="The Broad Institute Genomics Platform"/>
            <consortium name="The Broad Institute Genome Sequencing Center for Infectious Disease"/>
            <person name="Wu L."/>
            <person name="Ma J."/>
        </authorList>
    </citation>
    <scope>NUCLEOTIDE SEQUENCE [LARGE SCALE GENOMIC DNA]</scope>
    <source>
        <strain evidence="2">CECT 8288</strain>
    </source>
</reference>
<dbReference type="SUPFAM" id="SSF53474">
    <property type="entry name" value="alpha/beta-Hydrolases"/>
    <property type="match status" value="1"/>
</dbReference>
<dbReference type="GO" id="GO:0016787">
    <property type="term" value="F:hydrolase activity"/>
    <property type="evidence" value="ECO:0007669"/>
    <property type="project" value="UniProtKB-KW"/>
</dbReference>
<protein>
    <submittedName>
        <fullName evidence="1">Alpha/beta hydrolase</fullName>
    </submittedName>
</protein>
<evidence type="ECO:0000313" key="1">
    <source>
        <dbReference type="EMBL" id="MFC3702517.1"/>
    </source>
</evidence>
<dbReference type="InterPro" id="IPR029058">
    <property type="entry name" value="AB_hydrolase_fold"/>
</dbReference>
<gene>
    <name evidence="1" type="ORF">ACFOND_12780</name>
</gene>
<accession>A0ABV7WU62</accession>
<sequence>MKSSSRFFPVEIIRAEVRDTYFEDTYSVKPNNSSDKTVEISLIHLQPKINAKSNQVLLIHDVFQTHWQFDEPPYSSLANQLLEAGFSVWLMDWRAHGASKKNKDDSQNYLLNMAQYDLPAVVQFINEKRNAPIQMISIGYGAQMALHSINYTLPIAHYYCVNAKPVKSKKRYWIPGIKLLKRLKLVGKSWIKGAGTEFEHQSFFRHELKRHGLLSSFTFKEGKEALQAMKGVANTIVWVATNKKGVALAKRHLKQQARVQRILEKDVTPTLLELVIKQS</sequence>
<keyword evidence="2" id="KW-1185">Reference proteome</keyword>
<organism evidence="1 2">
    <name type="scientific">Reinekea marina</name>
    <dbReference type="NCBI Taxonomy" id="1310421"/>
    <lineage>
        <taxon>Bacteria</taxon>
        <taxon>Pseudomonadati</taxon>
        <taxon>Pseudomonadota</taxon>
        <taxon>Gammaproteobacteria</taxon>
        <taxon>Oceanospirillales</taxon>
        <taxon>Saccharospirillaceae</taxon>
        <taxon>Reinekea</taxon>
    </lineage>
</organism>
<dbReference type="RefSeq" id="WP_377363204.1">
    <property type="nucleotide sequence ID" value="NZ_JBHRYN010000013.1"/>
</dbReference>
<dbReference type="Gene3D" id="3.40.50.1820">
    <property type="entry name" value="alpha/beta hydrolase"/>
    <property type="match status" value="1"/>
</dbReference>